<keyword evidence="4" id="KW-0732">Signal</keyword>
<dbReference type="SUPFAM" id="SSF53850">
    <property type="entry name" value="Periplasmic binding protein-like II"/>
    <property type="match status" value="1"/>
</dbReference>
<organism evidence="7 8">
    <name type="scientific">Oceanobacter antarcticus</name>
    <dbReference type="NCBI Taxonomy" id="3133425"/>
    <lineage>
        <taxon>Bacteria</taxon>
        <taxon>Pseudomonadati</taxon>
        <taxon>Pseudomonadota</taxon>
        <taxon>Gammaproteobacteria</taxon>
        <taxon>Oceanospirillales</taxon>
        <taxon>Oceanospirillaceae</taxon>
        <taxon>Oceanobacter</taxon>
    </lineage>
</organism>
<name>A0ABW8NIK5_9GAMM</name>
<comment type="subcellular location">
    <subcellularLocation>
        <location evidence="1">Periplasm</location>
    </subcellularLocation>
</comment>
<dbReference type="Pfam" id="PF01547">
    <property type="entry name" value="SBP_bac_1"/>
    <property type="match status" value="1"/>
</dbReference>
<evidence type="ECO:0000256" key="3">
    <source>
        <dbReference type="ARBA" id="ARBA00022448"/>
    </source>
</evidence>
<evidence type="ECO:0000313" key="7">
    <source>
        <dbReference type="EMBL" id="MFK4752777.1"/>
    </source>
</evidence>
<proteinExistence type="inferred from homology"/>
<dbReference type="Proteomes" id="UP001620597">
    <property type="component" value="Unassembled WGS sequence"/>
</dbReference>
<evidence type="ECO:0000313" key="8">
    <source>
        <dbReference type="Proteomes" id="UP001620597"/>
    </source>
</evidence>
<evidence type="ECO:0000256" key="4">
    <source>
        <dbReference type="ARBA" id="ARBA00022729"/>
    </source>
</evidence>
<dbReference type="InterPro" id="IPR006059">
    <property type="entry name" value="SBP"/>
</dbReference>
<keyword evidence="3" id="KW-0813">Transport</keyword>
<evidence type="ECO:0000256" key="6">
    <source>
        <dbReference type="ARBA" id="ARBA00049753"/>
    </source>
</evidence>
<evidence type="ECO:0000256" key="5">
    <source>
        <dbReference type="ARBA" id="ARBA00049629"/>
    </source>
</evidence>
<comment type="similarity">
    <text evidence="2">Belongs to the bacterial solute-binding protein 1 family.</text>
</comment>
<keyword evidence="8" id="KW-1185">Reference proteome</keyword>
<comment type="caution">
    <text evidence="7">The sequence shown here is derived from an EMBL/GenBank/DDBJ whole genome shotgun (WGS) entry which is preliminary data.</text>
</comment>
<accession>A0ABW8NIK5</accession>
<comment type="function">
    <text evidence="5">Part of a binding-protein-dependent transport system for a sugar.</text>
</comment>
<protein>
    <recommendedName>
        <fullName evidence="6">Probable sugar-binding periplasmic protein</fullName>
    </recommendedName>
</protein>
<dbReference type="Gene3D" id="3.40.190.10">
    <property type="entry name" value="Periplasmic binding protein-like II"/>
    <property type="match status" value="2"/>
</dbReference>
<dbReference type="InterPro" id="IPR050490">
    <property type="entry name" value="Bact_solute-bd_prot1"/>
</dbReference>
<reference evidence="7 8" key="1">
    <citation type="submission" date="2024-03" db="EMBL/GenBank/DDBJ databases">
        <title>High-quality draft genome sequence of Oceanobacter sp. wDCs-4.</title>
        <authorList>
            <person name="Dong C."/>
        </authorList>
    </citation>
    <scope>NUCLEOTIDE SEQUENCE [LARGE SCALE GENOMIC DNA]</scope>
    <source>
        <strain evidence="8">wDCs-4</strain>
    </source>
</reference>
<dbReference type="PANTHER" id="PTHR43649">
    <property type="entry name" value="ARABINOSE-BINDING PROTEIN-RELATED"/>
    <property type="match status" value="1"/>
</dbReference>
<gene>
    <name evidence="7" type="ORF">WG929_10195</name>
</gene>
<evidence type="ECO:0000256" key="2">
    <source>
        <dbReference type="ARBA" id="ARBA00008520"/>
    </source>
</evidence>
<sequence length="403" mass="43407">MLLSTAVLAGDVEVLHYMTSTGEAAAIEVLKEELRASGHSWKEVAVAGGGGETAMTVLKFRALSGNPPAAAQIKGPQIQEWGEQGLLTSLDSIASAGHWDELLPPVVSNMMKYQGEYVAVPVNVHRVNWLWANPDVFRKAGVAIPTTWDQFFEVANVLKSKGILPLAYGGQTWQDATFFETVALGVGGAEFYSSAFVDLNQKTLTSATMVKVFETFRKTREYTDADAPGRDWHLATRMVSNGEAAMQIMGDWAKGEFTAAGQHADVDYVCLAAPDTSGAFIFNIDSFAMFELRDSKARAAQADLARLVMEPKFQQTFNVNKGSIPARLGMDRAVFDSCAHASMDAFVASAATAQLVPSMAHGMATSSQVQSAIYDVVTAFYNSKNLSAKEAVDKLAHAIDAAR</sequence>
<evidence type="ECO:0000256" key="1">
    <source>
        <dbReference type="ARBA" id="ARBA00004418"/>
    </source>
</evidence>
<dbReference type="PANTHER" id="PTHR43649:SF28">
    <property type="entry name" value="BINDING PROTEIN COMPONENT OF ABC SUGAR TRANSPORTER-RELATED"/>
    <property type="match status" value="1"/>
</dbReference>
<dbReference type="EMBL" id="JBBKTX010000011">
    <property type="protein sequence ID" value="MFK4752777.1"/>
    <property type="molecule type" value="Genomic_DNA"/>
</dbReference>